<organism evidence="3 4">
    <name type="scientific">Chlamydomonas reinhardtii</name>
    <name type="common">Chlamydomonas smithii</name>
    <dbReference type="NCBI Taxonomy" id="3055"/>
    <lineage>
        <taxon>Eukaryota</taxon>
        <taxon>Viridiplantae</taxon>
        <taxon>Chlorophyta</taxon>
        <taxon>core chlorophytes</taxon>
        <taxon>Chlorophyceae</taxon>
        <taxon>CS clade</taxon>
        <taxon>Chlamydomonadales</taxon>
        <taxon>Chlamydomonadaceae</taxon>
        <taxon>Chlamydomonas</taxon>
    </lineage>
</organism>
<dbReference type="PANTHER" id="PTHR43464">
    <property type="entry name" value="METHYLTRANSFERASE"/>
    <property type="match status" value="1"/>
</dbReference>
<reference evidence="3 4" key="1">
    <citation type="journal article" date="2007" name="Science">
        <title>The Chlamydomonas genome reveals the evolution of key animal and plant functions.</title>
        <authorList>
            <person name="Merchant S.S."/>
            <person name="Prochnik S.E."/>
            <person name="Vallon O."/>
            <person name="Harris E.H."/>
            <person name="Karpowicz S.J."/>
            <person name="Witman G.B."/>
            <person name="Terry A."/>
            <person name="Salamov A."/>
            <person name="Fritz-Laylin L.K."/>
            <person name="Marechal-Drouard L."/>
            <person name="Marshall W.F."/>
            <person name="Qu L.H."/>
            <person name="Nelson D.R."/>
            <person name="Sanderfoot A.A."/>
            <person name="Spalding M.H."/>
            <person name="Kapitonov V.V."/>
            <person name="Ren Q."/>
            <person name="Ferris P."/>
            <person name="Lindquist E."/>
            <person name="Shapiro H."/>
            <person name="Lucas S.M."/>
            <person name="Grimwood J."/>
            <person name="Schmutz J."/>
            <person name="Cardol P."/>
            <person name="Cerutti H."/>
            <person name="Chanfreau G."/>
            <person name="Chen C.L."/>
            <person name="Cognat V."/>
            <person name="Croft M.T."/>
            <person name="Dent R."/>
            <person name="Dutcher S."/>
            <person name="Fernandez E."/>
            <person name="Fukuzawa H."/>
            <person name="Gonzalez-Ballester D."/>
            <person name="Gonzalez-Halphen D."/>
            <person name="Hallmann A."/>
            <person name="Hanikenne M."/>
            <person name="Hippler M."/>
            <person name="Inwood W."/>
            <person name="Jabbari K."/>
            <person name="Kalanon M."/>
            <person name="Kuras R."/>
            <person name="Lefebvre P.A."/>
            <person name="Lemaire S.D."/>
            <person name="Lobanov A.V."/>
            <person name="Lohr M."/>
            <person name="Manuell A."/>
            <person name="Meier I."/>
            <person name="Mets L."/>
            <person name="Mittag M."/>
            <person name="Mittelmeier T."/>
            <person name="Moroney J.V."/>
            <person name="Moseley J."/>
            <person name="Napoli C."/>
            <person name="Nedelcu A.M."/>
            <person name="Niyogi K."/>
            <person name="Novoselov S.V."/>
            <person name="Paulsen I.T."/>
            <person name="Pazour G."/>
            <person name="Purton S."/>
            <person name="Ral J.P."/>
            <person name="Riano-Pachon D.M."/>
            <person name="Riekhof W."/>
            <person name="Rymarquis L."/>
            <person name="Schroda M."/>
            <person name="Stern D."/>
            <person name="Umen J."/>
            <person name="Willows R."/>
            <person name="Wilson N."/>
            <person name="Zimmer S.L."/>
            <person name="Allmer J."/>
            <person name="Balk J."/>
            <person name="Bisova K."/>
            <person name="Chen C.J."/>
            <person name="Elias M."/>
            <person name="Gendler K."/>
            <person name="Hauser C."/>
            <person name="Lamb M.R."/>
            <person name="Ledford H."/>
            <person name="Long J.C."/>
            <person name="Minagawa J."/>
            <person name="Page M.D."/>
            <person name="Pan J."/>
            <person name="Pootakham W."/>
            <person name="Roje S."/>
            <person name="Rose A."/>
            <person name="Stahlberg E."/>
            <person name="Terauchi A.M."/>
            <person name="Yang P."/>
            <person name="Ball S."/>
            <person name="Bowler C."/>
            <person name="Dieckmann C.L."/>
            <person name="Gladyshev V.N."/>
            <person name="Green P."/>
            <person name="Jorgensen R."/>
            <person name="Mayfield S."/>
            <person name="Mueller-Roeber B."/>
            <person name="Rajamani S."/>
            <person name="Sayre R.T."/>
            <person name="Brokstein P."/>
            <person name="Dubchak I."/>
            <person name="Goodstein D."/>
            <person name="Hornick L."/>
            <person name="Huang Y.W."/>
            <person name="Jhaveri J."/>
            <person name="Luo Y."/>
            <person name="Martinez D."/>
            <person name="Ngau W.C."/>
            <person name="Otillar B."/>
            <person name="Poliakov A."/>
            <person name="Porter A."/>
            <person name="Szajkowski L."/>
            <person name="Werner G."/>
            <person name="Zhou K."/>
            <person name="Grigoriev I.V."/>
            <person name="Rokhsar D.S."/>
            <person name="Grossman A.R."/>
        </authorList>
    </citation>
    <scope>NUCLEOTIDE SEQUENCE [LARGE SCALE GENOMIC DNA]</scope>
    <source>
        <strain evidence="4">CC-503</strain>
    </source>
</reference>
<dbReference type="InterPro" id="IPR041698">
    <property type="entry name" value="Methyltransf_25"/>
</dbReference>
<dbReference type="GO" id="GO:0008168">
    <property type="term" value="F:methyltransferase activity"/>
    <property type="evidence" value="ECO:0000318"/>
    <property type="project" value="GO_Central"/>
</dbReference>
<feature type="region of interest" description="Disordered" evidence="1">
    <location>
        <begin position="367"/>
        <end position="387"/>
    </location>
</feature>
<dbReference type="EMBL" id="CM008978">
    <property type="protein sequence ID" value="PNW69950.1"/>
    <property type="molecule type" value="Genomic_DNA"/>
</dbReference>
<dbReference type="CDD" id="cd02440">
    <property type="entry name" value="AdoMet_MTases"/>
    <property type="match status" value="1"/>
</dbReference>
<dbReference type="SUPFAM" id="SSF53335">
    <property type="entry name" value="S-adenosyl-L-methionine-dependent methyltransferases"/>
    <property type="match status" value="1"/>
</dbReference>
<dbReference type="GeneID" id="5717330"/>
<dbReference type="AlphaFoldDB" id="A0A2K3CNU8"/>
<evidence type="ECO:0000313" key="3">
    <source>
        <dbReference type="EMBL" id="PNW69950.1"/>
    </source>
</evidence>
<keyword evidence="4" id="KW-1185">Reference proteome</keyword>
<dbReference type="InParanoid" id="A0A2K3CNU8"/>
<dbReference type="Gramene" id="PNW69950">
    <property type="protein sequence ID" value="PNW69950"/>
    <property type="gene ID" value="CHLRE_17g699350v5"/>
</dbReference>
<gene>
    <name evidence="3" type="ORF">CHLRE_17g699350v5</name>
</gene>
<dbReference type="RefSeq" id="XP_042914345.1">
    <property type="nucleotide sequence ID" value="XM_043071886.1"/>
</dbReference>
<dbReference type="ExpressionAtlas" id="A0A2K3CNU8">
    <property type="expression patterns" value="baseline and differential"/>
</dbReference>
<dbReference type="OrthoDB" id="540004at2759"/>
<dbReference type="InterPro" id="IPR029063">
    <property type="entry name" value="SAM-dependent_MTases_sf"/>
</dbReference>
<accession>A0A2K3CNU8</accession>
<dbReference type="Proteomes" id="UP000006906">
    <property type="component" value="Chromosome 17"/>
</dbReference>
<evidence type="ECO:0000259" key="2">
    <source>
        <dbReference type="Pfam" id="PF13649"/>
    </source>
</evidence>
<dbReference type="KEGG" id="cre:CHLRE_17g699350v5"/>
<dbReference type="PaxDb" id="3055-EDP04890"/>
<dbReference type="Pfam" id="PF13649">
    <property type="entry name" value="Methyltransf_25"/>
    <property type="match status" value="1"/>
</dbReference>
<dbReference type="PANTHER" id="PTHR43464:SF23">
    <property type="entry name" value="JUVENILE HORMONE ACID O-METHYLTRANSFERASE"/>
    <property type="match status" value="1"/>
</dbReference>
<protein>
    <recommendedName>
        <fullName evidence="2">Methyltransferase domain-containing protein</fullName>
    </recommendedName>
</protein>
<sequence>MAGNPVCMAGNPHGSCWKEAGSWVALGSRPISPIPLLFFVSAKAHDRVLLELSLLPNKLVAACTLGALRLRAAGTYLVLGTVAPSSLRFSEDRALGDESTSTTPRGLSPGRSADGEVDVSTIKGVHQFCASPAFLDGEGSGSGGGAGGGGVSYDTFQRVCGRGFAPWEVHRPQQAVRELLTAGAFKGAVLDMGCGIGDNALFIAKYTHCSVDAVDMLPKCITFAEMKAGLRNMREKVNWQCFDLLLWDESPLARAGRSQTYDVALDCGLMHCMDRASRRRYLQVVHDHVLKPGGVLHVLALSDQEMAPGGPARVSRSELEELFSAGAGWALQSVRPHFIELHPTFWGGKGQAYLVAAQKVDTGAAAGAGAGEAAGGGAAAVPSGPSV</sequence>
<proteinExistence type="predicted"/>
<name>A0A2K3CNU8_CHLRE</name>
<evidence type="ECO:0000256" key="1">
    <source>
        <dbReference type="SAM" id="MobiDB-lite"/>
    </source>
</evidence>
<dbReference type="Gene3D" id="3.40.50.150">
    <property type="entry name" value="Vaccinia Virus protein VP39"/>
    <property type="match status" value="1"/>
</dbReference>
<feature type="compositionally biased region" description="Gly residues" evidence="1">
    <location>
        <begin position="367"/>
        <end position="378"/>
    </location>
</feature>
<feature type="domain" description="Methyltransferase" evidence="2">
    <location>
        <begin position="189"/>
        <end position="294"/>
    </location>
</feature>
<feature type="region of interest" description="Disordered" evidence="1">
    <location>
        <begin position="93"/>
        <end position="113"/>
    </location>
</feature>
<evidence type="ECO:0000313" key="4">
    <source>
        <dbReference type="Proteomes" id="UP000006906"/>
    </source>
</evidence>